<dbReference type="EMBL" id="JAZDUA010000954">
    <property type="protein sequence ID" value="KAK7788731.1"/>
    <property type="molecule type" value="Genomic_DNA"/>
</dbReference>
<evidence type="ECO:0000256" key="7">
    <source>
        <dbReference type="ARBA" id="ARBA00022824"/>
    </source>
</evidence>
<dbReference type="EC" id="2.4.1.141" evidence="3"/>
<keyword evidence="6" id="KW-0808">Transferase</keyword>
<comment type="subcellular location">
    <subcellularLocation>
        <location evidence="1">Endoplasmic reticulum</location>
    </subcellularLocation>
</comment>
<dbReference type="PANTHER" id="PTHR12867">
    <property type="entry name" value="GLYCOSYL TRANSFERASE-RELATED"/>
    <property type="match status" value="1"/>
</dbReference>
<evidence type="ECO:0000259" key="8">
    <source>
        <dbReference type="Pfam" id="PF04101"/>
    </source>
</evidence>
<dbReference type="InterPro" id="IPR039042">
    <property type="entry name" value="Alg13-like"/>
</dbReference>
<evidence type="ECO:0000256" key="5">
    <source>
        <dbReference type="ARBA" id="ARBA00022676"/>
    </source>
</evidence>
<evidence type="ECO:0000256" key="2">
    <source>
        <dbReference type="ARBA" id="ARBA00006962"/>
    </source>
</evidence>
<dbReference type="SUPFAM" id="SSF53756">
    <property type="entry name" value="UDP-Glycosyltransferase/glycogen phosphorylase"/>
    <property type="match status" value="1"/>
</dbReference>
<keyword evidence="7" id="KW-0256">Endoplasmic reticulum</keyword>
<keyword evidence="5" id="KW-0328">Glycosyltransferase</keyword>
<comment type="caution">
    <text evidence="9">The sequence shown here is derived from an EMBL/GenBank/DDBJ whole genome shotgun (WGS) entry which is preliminary data.</text>
</comment>
<reference evidence="9 10" key="1">
    <citation type="submission" date="2024-03" db="EMBL/GenBank/DDBJ databases">
        <title>The genome assembly and annotation of the cricket Gryllus longicercus Weissman &amp; Gray.</title>
        <authorList>
            <person name="Szrajer S."/>
            <person name="Gray D."/>
            <person name="Ylla G."/>
        </authorList>
    </citation>
    <scope>NUCLEOTIDE SEQUENCE [LARGE SCALE GENOMIC DNA]</scope>
    <source>
        <strain evidence="9">DAG 2021-001</strain>
        <tissue evidence="9">Whole body minus gut</tissue>
    </source>
</reference>
<dbReference type="GO" id="GO:0005783">
    <property type="term" value="C:endoplasmic reticulum"/>
    <property type="evidence" value="ECO:0007669"/>
    <property type="project" value="UniProtKB-SubCell"/>
</dbReference>
<dbReference type="GO" id="GO:0004577">
    <property type="term" value="F:N-acetylglucosaminyldiphosphodolichol N-acetylglucosaminyltransferase activity"/>
    <property type="evidence" value="ECO:0007669"/>
    <property type="project" value="UniProtKB-EC"/>
</dbReference>
<evidence type="ECO:0000256" key="6">
    <source>
        <dbReference type="ARBA" id="ARBA00022679"/>
    </source>
</evidence>
<sequence>MATGQVLVTVGTTKFDLFISTVCSAEVSRILKRRGYKKLLLQIGNGNIPEVECIEGMDVEYFRFKDSIIQDIQDSSLVLSHAGAGSCLEVLGAKKPLVVVVNEMLMNNHQIELAKQLFTKEHAYYCTCSELKETLVHMNVNSLKPFPSGKTENFANFLNEIFGFNDTFGIS</sequence>
<comment type="similarity">
    <text evidence="2">Belongs to the glycosyltransferase 28 family.</text>
</comment>
<dbReference type="PANTHER" id="PTHR12867:SF6">
    <property type="entry name" value="N-ACETYLGLUCOSAMINYLDIPHOSPHODOLICHOL N-ACETYLGLUCOSAMINYLTRANSFERASE"/>
    <property type="match status" value="1"/>
</dbReference>
<organism evidence="9 10">
    <name type="scientific">Gryllus longicercus</name>
    <dbReference type="NCBI Taxonomy" id="2509291"/>
    <lineage>
        <taxon>Eukaryota</taxon>
        <taxon>Metazoa</taxon>
        <taxon>Ecdysozoa</taxon>
        <taxon>Arthropoda</taxon>
        <taxon>Hexapoda</taxon>
        <taxon>Insecta</taxon>
        <taxon>Pterygota</taxon>
        <taxon>Neoptera</taxon>
        <taxon>Polyneoptera</taxon>
        <taxon>Orthoptera</taxon>
        <taxon>Ensifera</taxon>
        <taxon>Gryllidea</taxon>
        <taxon>Grylloidea</taxon>
        <taxon>Gryllidae</taxon>
        <taxon>Gryllinae</taxon>
        <taxon>Gryllus</taxon>
    </lineage>
</organism>
<name>A0AAN9VC61_9ORTH</name>
<accession>A0AAN9VC61</accession>
<gene>
    <name evidence="9" type="ORF">R5R35_013372</name>
</gene>
<evidence type="ECO:0000313" key="9">
    <source>
        <dbReference type="EMBL" id="KAK7788731.1"/>
    </source>
</evidence>
<proteinExistence type="inferred from homology"/>
<dbReference type="AlphaFoldDB" id="A0AAN9VC61"/>
<dbReference type="InterPro" id="IPR007235">
    <property type="entry name" value="Glyco_trans_28_C"/>
</dbReference>
<protein>
    <recommendedName>
        <fullName evidence="4">UDP-N-acetylglucosamine transferase subunit ALG13</fullName>
        <ecNumber evidence="3">2.4.1.141</ecNumber>
    </recommendedName>
</protein>
<evidence type="ECO:0000256" key="1">
    <source>
        <dbReference type="ARBA" id="ARBA00004240"/>
    </source>
</evidence>
<dbReference type="Gene3D" id="3.40.50.2000">
    <property type="entry name" value="Glycogen Phosphorylase B"/>
    <property type="match status" value="1"/>
</dbReference>
<feature type="domain" description="Glycosyl transferase family 28 C-terminal" evidence="8">
    <location>
        <begin position="6"/>
        <end position="153"/>
    </location>
</feature>
<evidence type="ECO:0000313" key="10">
    <source>
        <dbReference type="Proteomes" id="UP001378592"/>
    </source>
</evidence>
<dbReference type="Proteomes" id="UP001378592">
    <property type="component" value="Unassembled WGS sequence"/>
</dbReference>
<dbReference type="GO" id="GO:0006488">
    <property type="term" value="P:dolichol-linked oligosaccharide biosynthetic process"/>
    <property type="evidence" value="ECO:0007669"/>
    <property type="project" value="InterPro"/>
</dbReference>
<evidence type="ECO:0000256" key="3">
    <source>
        <dbReference type="ARBA" id="ARBA00012614"/>
    </source>
</evidence>
<evidence type="ECO:0000256" key="4">
    <source>
        <dbReference type="ARBA" id="ARBA00017468"/>
    </source>
</evidence>
<dbReference type="Pfam" id="PF04101">
    <property type="entry name" value="Glyco_tran_28_C"/>
    <property type="match status" value="1"/>
</dbReference>
<keyword evidence="10" id="KW-1185">Reference proteome</keyword>